<dbReference type="EMBL" id="JASCZI010090785">
    <property type="protein sequence ID" value="MED6146494.1"/>
    <property type="molecule type" value="Genomic_DNA"/>
</dbReference>
<evidence type="ECO:0000313" key="1">
    <source>
        <dbReference type="EMBL" id="MED6146494.1"/>
    </source>
</evidence>
<comment type="caution">
    <text evidence="1">The sequence shown here is derived from an EMBL/GenBank/DDBJ whole genome shotgun (WGS) entry which is preliminary data.</text>
</comment>
<reference evidence="1 2" key="1">
    <citation type="journal article" date="2023" name="Plants (Basel)">
        <title>Bridging the Gap: Combining Genomics and Transcriptomics Approaches to Understand Stylosanthes scabra, an Orphan Legume from the Brazilian Caatinga.</title>
        <authorList>
            <person name="Ferreira-Neto J.R.C."/>
            <person name="da Silva M.D."/>
            <person name="Binneck E."/>
            <person name="de Melo N.F."/>
            <person name="da Silva R.H."/>
            <person name="de Melo A.L.T.M."/>
            <person name="Pandolfi V."/>
            <person name="Bustamante F.O."/>
            <person name="Brasileiro-Vidal A.C."/>
            <person name="Benko-Iseppon A.M."/>
        </authorList>
    </citation>
    <scope>NUCLEOTIDE SEQUENCE [LARGE SCALE GENOMIC DNA]</scope>
    <source>
        <tissue evidence="1">Leaves</tissue>
    </source>
</reference>
<organism evidence="1 2">
    <name type="scientific">Stylosanthes scabra</name>
    <dbReference type="NCBI Taxonomy" id="79078"/>
    <lineage>
        <taxon>Eukaryota</taxon>
        <taxon>Viridiplantae</taxon>
        <taxon>Streptophyta</taxon>
        <taxon>Embryophyta</taxon>
        <taxon>Tracheophyta</taxon>
        <taxon>Spermatophyta</taxon>
        <taxon>Magnoliopsida</taxon>
        <taxon>eudicotyledons</taxon>
        <taxon>Gunneridae</taxon>
        <taxon>Pentapetalae</taxon>
        <taxon>rosids</taxon>
        <taxon>fabids</taxon>
        <taxon>Fabales</taxon>
        <taxon>Fabaceae</taxon>
        <taxon>Papilionoideae</taxon>
        <taxon>50 kb inversion clade</taxon>
        <taxon>dalbergioids sensu lato</taxon>
        <taxon>Dalbergieae</taxon>
        <taxon>Pterocarpus clade</taxon>
        <taxon>Stylosanthes</taxon>
    </lineage>
</organism>
<dbReference type="Proteomes" id="UP001341840">
    <property type="component" value="Unassembled WGS sequence"/>
</dbReference>
<keyword evidence="2" id="KW-1185">Reference proteome</keyword>
<gene>
    <name evidence="1" type="ORF">PIB30_034907</name>
</gene>
<accession>A0ABU6TDP5</accession>
<proteinExistence type="predicted"/>
<protein>
    <submittedName>
        <fullName evidence="1">Uncharacterized protein</fullName>
    </submittedName>
</protein>
<name>A0ABU6TDP5_9FABA</name>
<evidence type="ECO:0000313" key="2">
    <source>
        <dbReference type="Proteomes" id="UP001341840"/>
    </source>
</evidence>
<sequence>MVRACGCERFLVPKGKICGSKCSIKNCTLIGPRVGVWLRFKIYVLLRDLDTWHRMPQTIRPFDVSHLRLLLLFLNDLRHPLVLFVKNVLLRSLDLRRPSVVSISNTAISASFLSKHPIQSLLQLEDSVRQVVKEEFGLNAVLNLLESDRRRQLRNEQISNAFKGVFEEVEAE</sequence>